<protein>
    <submittedName>
        <fullName evidence="1">Uncharacterized protein</fullName>
    </submittedName>
</protein>
<gene>
    <name evidence="1" type="primary">gp_78044</name>
</gene>
<keyword evidence="2" id="KW-1185">Reference proteome</keyword>
<proteinExistence type="predicted"/>
<dbReference type="EMBL" id="MZ130500">
    <property type="protein sequence ID" value="QWM91373.2"/>
    <property type="molecule type" value="Genomic_DNA"/>
</dbReference>
<organism evidence="1 2">
    <name type="scientific">uncultured phage cr23_1</name>
    <dbReference type="NCBI Taxonomy" id="2986419"/>
    <lineage>
        <taxon>Viruses</taxon>
        <taxon>Duplodnaviria</taxon>
        <taxon>Heunggongvirae</taxon>
        <taxon>Uroviricota</taxon>
        <taxon>Caudoviricetes</taxon>
        <taxon>Crassvirales</taxon>
        <taxon>Suoliviridae</taxon>
        <taxon>Uncouvirinae</taxon>
        <taxon>Aurodevirus</taxon>
        <taxon>Aurodevirus hiberniae</taxon>
    </lineage>
</organism>
<name>A0AAE7S1R2_9CAUD</name>
<evidence type="ECO:0000313" key="2">
    <source>
        <dbReference type="Proteomes" id="UP000828083"/>
    </source>
</evidence>
<evidence type="ECO:0000313" key="1">
    <source>
        <dbReference type="EMBL" id="QWM91373.2"/>
    </source>
</evidence>
<accession>A0AAE7S1R2</accession>
<dbReference type="Proteomes" id="UP000828083">
    <property type="component" value="Segment"/>
</dbReference>
<sequence length="89" mass="10751">MKEKPKKSVRMWVARDKDGSLYLYKNKPTEKTNGSNPQWLTTSFHVIGLDPDLFPSVKWEDNEPTRVIIRLTQYDYKKKHFRKYTCHYQ</sequence>
<reference evidence="1 2" key="1">
    <citation type="submission" date="2021-04" db="EMBL/GenBank/DDBJ databases">
        <authorList>
            <person name="Shkoporov A.N."/>
            <person name="Stockdale S.R."/>
            <person name="Guerin E."/>
            <person name="Ross R.P."/>
            <person name="Hill C."/>
        </authorList>
    </citation>
    <scope>NUCLEOTIDE SEQUENCE [LARGE SCALE GENOMIC DNA]</scope>
    <source>
        <strain evidence="2">cr23_1</strain>
    </source>
</reference>